<dbReference type="CDD" id="cd07012">
    <property type="entry name" value="PBP2_Bug_TTT"/>
    <property type="match status" value="1"/>
</dbReference>
<organism evidence="3 4">
    <name type="scientific">Achromobacter xylosoxidans (strain A8)</name>
    <dbReference type="NCBI Taxonomy" id="762376"/>
    <lineage>
        <taxon>Bacteria</taxon>
        <taxon>Pseudomonadati</taxon>
        <taxon>Pseudomonadota</taxon>
        <taxon>Betaproteobacteria</taxon>
        <taxon>Burkholderiales</taxon>
        <taxon>Alcaligenaceae</taxon>
        <taxon>Achromobacter</taxon>
    </lineage>
</organism>
<dbReference type="Gene3D" id="3.40.190.10">
    <property type="entry name" value="Periplasmic binding protein-like II"/>
    <property type="match status" value="1"/>
</dbReference>
<dbReference type="RefSeq" id="WP_013395557.1">
    <property type="nucleotide sequence ID" value="NC_014640.1"/>
</dbReference>
<accession>E3HMM5</accession>
<evidence type="ECO:0000313" key="3">
    <source>
        <dbReference type="EMBL" id="ADP18252.1"/>
    </source>
</evidence>
<reference evidence="3 4" key="1">
    <citation type="journal article" date="2011" name="J. Bacteriol.">
        <title>Complete genome sequence of the haloaromatic acid-degrading bacterium Achromobacter xylosoxidans A8.</title>
        <authorList>
            <person name="Strnad H."/>
            <person name="Ridl J."/>
            <person name="Paces J."/>
            <person name="Kolar M."/>
            <person name="Vlcek C."/>
            <person name="Paces V."/>
        </authorList>
    </citation>
    <scope>NUCLEOTIDE SEQUENCE [LARGE SCALE GENOMIC DNA]</scope>
    <source>
        <strain evidence="3 4">A8</strain>
    </source>
</reference>
<dbReference type="eggNOG" id="COG3181">
    <property type="taxonomic scope" value="Bacteria"/>
</dbReference>
<feature type="chain" id="PRO_5003171210" evidence="2">
    <location>
        <begin position="35"/>
        <end position="334"/>
    </location>
</feature>
<dbReference type="SUPFAM" id="SSF53850">
    <property type="entry name" value="Periplasmic binding protein-like II"/>
    <property type="match status" value="1"/>
</dbReference>
<name>E3HMM5_ACHXA</name>
<dbReference type="PANTHER" id="PTHR42928:SF5">
    <property type="entry name" value="BLR1237 PROTEIN"/>
    <property type="match status" value="1"/>
</dbReference>
<dbReference type="Pfam" id="PF03401">
    <property type="entry name" value="TctC"/>
    <property type="match status" value="1"/>
</dbReference>
<dbReference type="HOGENOM" id="CLU_045683_0_0_4"/>
<protein>
    <submittedName>
        <fullName evidence="3">Extra-cytoplasmic solute receptor family protein 134</fullName>
    </submittedName>
</protein>
<dbReference type="PANTHER" id="PTHR42928">
    <property type="entry name" value="TRICARBOXYLATE-BINDING PROTEIN"/>
    <property type="match status" value="1"/>
</dbReference>
<proteinExistence type="inferred from homology"/>
<keyword evidence="3" id="KW-0675">Receptor</keyword>
<evidence type="ECO:0000256" key="1">
    <source>
        <dbReference type="ARBA" id="ARBA00006987"/>
    </source>
</evidence>
<dbReference type="STRING" id="762376.AXYL_04944"/>
<feature type="signal peptide" evidence="2">
    <location>
        <begin position="1"/>
        <end position="34"/>
    </location>
</feature>
<sequence length="334" mass="35200">MQNHNPGHQLPQPIQRIALALAVGLSMASASASADTYPARAMTIVSAGPAGGITDQVSRLIASKVSKGLGQPVVVENRPGAGGNPAAEHVARAKPDGYTLLMGTQGTQATNQYLYQSISFNPEKDFVAVHGVIALPNVLVVNAGRPYRTVKELVAYANEHPGTITMANAGNGTATHLEAELFQTVAGIKYVNVPYRGSPPAINDLLGGQVDASFDYPATTLGHIQSGKLRALAVTSATRLSLLPDVPTIAEAGYPKAESMSWIGLFFPAGTPKAMIDRWQEEVARALQDPAVITSLSTMGGTPLNLGGEKFDELVRSERIKWKAIIERTGARAS</sequence>
<dbReference type="PATRIC" id="fig|762376.5.peg.4947"/>
<comment type="similarity">
    <text evidence="1">Belongs to the UPF0065 (bug) family.</text>
</comment>
<dbReference type="KEGG" id="axy:AXYL_04944"/>
<keyword evidence="2" id="KW-0732">Signal</keyword>
<dbReference type="PIRSF" id="PIRSF017082">
    <property type="entry name" value="YflP"/>
    <property type="match status" value="1"/>
</dbReference>
<gene>
    <name evidence="3" type="ordered locus">AXYL_04944</name>
</gene>
<dbReference type="InterPro" id="IPR042100">
    <property type="entry name" value="Bug_dom1"/>
</dbReference>
<evidence type="ECO:0000313" key="4">
    <source>
        <dbReference type="Proteomes" id="UP000006876"/>
    </source>
</evidence>
<dbReference type="EMBL" id="CP002287">
    <property type="protein sequence ID" value="ADP18252.1"/>
    <property type="molecule type" value="Genomic_DNA"/>
</dbReference>
<dbReference type="InterPro" id="IPR005064">
    <property type="entry name" value="BUG"/>
</dbReference>
<dbReference type="AlphaFoldDB" id="E3HMM5"/>
<dbReference type="Proteomes" id="UP000006876">
    <property type="component" value="Chromosome"/>
</dbReference>
<evidence type="ECO:0000256" key="2">
    <source>
        <dbReference type="SAM" id="SignalP"/>
    </source>
</evidence>
<dbReference type="OrthoDB" id="7250553at2"/>
<dbReference type="Gene3D" id="3.40.190.150">
    <property type="entry name" value="Bordetella uptake gene, domain 1"/>
    <property type="match status" value="1"/>
</dbReference>